<dbReference type="Pfam" id="PF02254">
    <property type="entry name" value="TrkA_N"/>
    <property type="match status" value="1"/>
</dbReference>
<keyword evidence="3" id="KW-1185">Reference proteome</keyword>
<dbReference type="InterPro" id="IPR050721">
    <property type="entry name" value="Trk_Ktr_HKT_K-transport"/>
</dbReference>
<sequence length="216" mass="24427">MKTIAVIGLGRFGFYVAKSLSRLDVKVIAVDNDEKKVQEISEFIDDAYIIDSINKQALEEVGIYNLDTVIVSIGENIEASILTVMALKDLNNKTIIAKAINSTHGEILSKIGAYKVVYPEKIAGRMLVKKLVDTITVEEIDISNSIKMIKLFANEKFINKKIFQIENEFKNLKIVSYKSSGNWFINIDSSYEIKKDDLLVFICEVKYVKDFLLSVK</sequence>
<dbReference type="EMBL" id="CP053835">
    <property type="protein sequence ID" value="QKF77687.1"/>
    <property type="molecule type" value="Genomic_DNA"/>
</dbReference>
<dbReference type="SUPFAM" id="SSF116726">
    <property type="entry name" value="TrkA C-terminal domain-like"/>
    <property type="match status" value="1"/>
</dbReference>
<reference evidence="2 3" key="1">
    <citation type="submission" date="2020-05" db="EMBL/GenBank/DDBJ databases">
        <title>Complete genome sequencing of Campylobacter and Arcobacter type strains.</title>
        <authorList>
            <person name="Miller W.G."/>
            <person name="Yee E."/>
        </authorList>
    </citation>
    <scope>NUCLEOTIDE SEQUENCE [LARGE SCALE GENOMIC DNA]</scope>
    <source>
        <strain evidence="2 3">LMG 25694</strain>
    </source>
</reference>
<dbReference type="PANTHER" id="PTHR43833">
    <property type="entry name" value="POTASSIUM CHANNEL PROTEIN 2-RELATED-RELATED"/>
    <property type="match status" value="1"/>
</dbReference>
<evidence type="ECO:0000313" key="3">
    <source>
        <dbReference type="Proteomes" id="UP000503313"/>
    </source>
</evidence>
<proteinExistence type="predicted"/>
<protein>
    <submittedName>
        <fullName evidence="2">Potassium transporter KtrAB, KtrA subunit</fullName>
    </submittedName>
</protein>
<gene>
    <name evidence="2" type="primary">ktrA</name>
    <name evidence="2" type="ORF">ADFLV_1667</name>
</gene>
<feature type="domain" description="RCK N-terminal" evidence="1">
    <location>
        <begin position="1"/>
        <end position="118"/>
    </location>
</feature>
<dbReference type="AlphaFoldDB" id="A0AAE7BH79"/>
<dbReference type="SUPFAM" id="SSF51735">
    <property type="entry name" value="NAD(P)-binding Rossmann-fold domains"/>
    <property type="match status" value="1"/>
</dbReference>
<organism evidence="2 3">
    <name type="scientific">Arcobacter defluvii</name>
    <dbReference type="NCBI Taxonomy" id="873191"/>
    <lineage>
        <taxon>Bacteria</taxon>
        <taxon>Pseudomonadati</taxon>
        <taxon>Campylobacterota</taxon>
        <taxon>Epsilonproteobacteria</taxon>
        <taxon>Campylobacterales</taxon>
        <taxon>Arcobacteraceae</taxon>
        <taxon>Arcobacter</taxon>
    </lineage>
</organism>
<dbReference type="Proteomes" id="UP000503313">
    <property type="component" value="Chromosome"/>
</dbReference>
<dbReference type="InterPro" id="IPR003148">
    <property type="entry name" value="RCK_N"/>
</dbReference>
<evidence type="ECO:0000259" key="1">
    <source>
        <dbReference type="PROSITE" id="PS51201"/>
    </source>
</evidence>
<dbReference type="KEGG" id="adz:ADFLV_1667"/>
<dbReference type="InterPro" id="IPR036721">
    <property type="entry name" value="RCK_C_sf"/>
</dbReference>
<name>A0AAE7BH79_9BACT</name>
<dbReference type="Gene3D" id="3.30.70.1450">
    <property type="entry name" value="Regulator of K+ conductance, C-terminal domain"/>
    <property type="match status" value="1"/>
</dbReference>
<dbReference type="RefSeq" id="WP_129010655.1">
    <property type="nucleotide sequence ID" value="NZ_CP053835.1"/>
</dbReference>
<dbReference type="GO" id="GO:0006813">
    <property type="term" value="P:potassium ion transport"/>
    <property type="evidence" value="ECO:0007669"/>
    <property type="project" value="InterPro"/>
</dbReference>
<dbReference type="PROSITE" id="PS51201">
    <property type="entry name" value="RCK_N"/>
    <property type="match status" value="1"/>
</dbReference>
<evidence type="ECO:0000313" key="2">
    <source>
        <dbReference type="EMBL" id="QKF77687.1"/>
    </source>
</evidence>
<accession>A0AAE7BH79</accession>
<dbReference type="Gene3D" id="3.40.50.720">
    <property type="entry name" value="NAD(P)-binding Rossmann-like Domain"/>
    <property type="match status" value="1"/>
</dbReference>
<dbReference type="PANTHER" id="PTHR43833:SF7">
    <property type="entry name" value="KTR SYSTEM POTASSIUM UPTAKE PROTEIN C"/>
    <property type="match status" value="1"/>
</dbReference>
<dbReference type="InterPro" id="IPR036291">
    <property type="entry name" value="NAD(P)-bd_dom_sf"/>
</dbReference>